<comment type="caution">
    <text evidence="2">The sequence shown here is derived from an EMBL/GenBank/DDBJ whole genome shotgun (WGS) entry which is preliminary data.</text>
</comment>
<dbReference type="OrthoDB" id="9802318at2"/>
<keyword evidence="3" id="KW-1185">Reference proteome</keyword>
<sequence>MQKTLLFVLLLIAAGCRKEAALAPQDDVAPMAIAEKRLATTSLTSVTANGSIPAGLPKRVAFGIEGDVSQRASFINEADYVYVYLAGDIFSNGWTTWNWPSGQYARNFLNGIGSMGKVPVFTYYNIVPARNRFQEPATINLNDAELMKKYFDDFKLLLQICKSYGKTVVIHYEPDLFGYMQMYKNDVTRRTIKVSLSNHPDVQGFSNNAKGLAQAIVSMRNKYAPNVLLGWHASQWSTGVDVIGNKYNPEEHASITANYYKSLNANFDLLFSEFSDRDAGLYQLVYGRLNSWWSMEPRADNDYLSDYDRFQRYLKKLNQDLGKKIILWQIPMGNTITASCNSTPGHYKDNRVQYFLQPVMQTGDKSKIAHYGEAGVIGFLFGWGSNDCTTYLDLRGDGVTAQNEPSDDDGGYLRKGIKDYYQKGVVTLP</sequence>
<dbReference type="EMBL" id="WQLA01000001">
    <property type="protein sequence ID" value="MVN90264.1"/>
    <property type="molecule type" value="Genomic_DNA"/>
</dbReference>
<feature type="chain" id="PRO_5026333485" evidence="1">
    <location>
        <begin position="21"/>
        <end position="429"/>
    </location>
</feature>
<dbReference type="RefSeq" id="WP_157540027.1">
    <property type="nucleotide sequence ID" value="NZ_WQLA01000001.1"/>
</dbReference>
<evidence type="ECO:0000313" key="3">
    <source>
        <dbReference type="Proteomes" id="UP000434850"/>
    </source>
</evidence>
<name>A0A6I4IQ07_9SPHI</name>
<evidence type="ECO:0000256" key="1">
    <source>
        <dbReference type="SAM" id="SignalP"/>
    </source>
</evidence>
<feature type="signal peptide" evidence="1">
    <location>
        <begin position="1"/>
        <end position="20"/>
    </location>
</feature>
<gene>
    <name evidence="2" type="ORF">GO816_03920</name>
</gene>
<accession>A0A6I4IQ07</accession>
<evidence type="ECO:0000313" key="2">
    <source>
        <dbReference type="EMBL" id="MVN90264.1"/>
    </source>
</evidence>
<proteinExistence type="predicted"/>
<dbReference type="AlphaFoldDB" id="A0A6I4IQ07"/>
<dbReference type="Proteomes" id="UP000434850">
    <property type="component" value="Unassembled WGS sequence"/>
</dbReference>
<keyword evidence="1" id="KW-0732">Signal</keyword>
<reference evidence="2 3" key="1">
    <citation type="submission" date="2019-12" db="EMBL/GenBank/DDBJ databases">
        <title>Mucilaginibacter sp. HME9299 genome sequencing and assembly.</title>
        <authorList>
            <person name="Kang H."/>
            <person name="Kim H."/>
            <person name="Joh K."/>
        </authorList>
    </citation>
    <scope>NUCLEOTIDE SEQUENCE [LARGE SCALE GENOMIC DNA]</scope>
    <source>
        <strain evidence="2 3">HME9299</strain>
    </source>
</reference>
<organism evidence="2 3">
    <name type="scientific">Mucilaginibacter aquatilis</name>
    <dbReference type="NCBI Taxonomy" id="1517760"/>
    <lineage>
        <taxon>Bacteria</taxon>
        <taxon>Pseudomonadati</taxon>
        <taxon>Bacteroidota</taxon>
        <taxon>Sphingobacteriia</taxon>
        <taxon>Sphingobacteriales</taxon>
        <taxon>Sphingobacteriaceae</taxon>
        <taxon>Mucilaginibacter</taxon>
    </lineage>
</organism>
<dbReference type="PROSITE" id="PS51257">
    <property type="entry name" value="PROKAR_LIPOPROTEIN"/>
    <property type="match status" value="1"/>
</dbReference>
<protein>
    <submittedName>
        <fullName evidence="2">Uncharacterized protein</fullName>
    </submittedName>
</protein>